<feature type="compositionally biased region" description="Pro residues" evidence="1">
    <location>
        <begin position="228"/>
        <end position="241"/>
    </location>
</feature>
<evidence type="ECO:0000313" key="4">
    <source>
        <dbReference type="Proteomes" id="UP000470470"/>
    </source>
</evidence>
<dbReference type="GO" id="GO:0004519">
    <property type="term" value="F:endonuclease activity"/>
    <property type="evidence" value="ECO:0007669"/>
    <property type="project" value="UniProtKB-KW"/>
</dbReference>
<feature type="region of interest" description="Disordered" evidence="1">
    <location>
        <begin position="225"/>
        <end position="282"/>
    </location>
</feature>
<organism evidence="3 4">
    <name type="scientific">Goekera deserti</name>
    <dbReference type="NCBI Taxonomy" id="2497753"/>
    <lineage>
        <taxon>Bacteria</taxon>
        <taxon>Bacillati</taxon>
        <taxon>Actinomycetota</taxon>
        <taxon>Actinomycetes</taxon>
        <taxon>Geodermatophilales</taxon>
        <taxon>Geodermatophilaceae</taxon>
        <taxon>Goekera</taxon>
    </lineage>
</organism>
<reference evidence="3 4" key="1">
    <citation type="submission" date="2020-02" db="EMBL/GenBank/DDBJ databases">
        <title>The whole genome sequence of CPCC 205119.</title>
        <authorList>
            <person name="Jiang Z."/>
        </authorList>
    </citation>
    <scope>NUCLEOTIDE SEQUENCE [LARGE SCALE GENOMIC DNA]</scope>
    <source>
        <strain evidence="3 4">CPCC 205119</strain>
    </source>
</reference>
<keyword evidence="4" id="KW-1185">Reference proteome</keyword>
<dbReference type="InterPro" id="IPR008613">
    <property type="entry name" value="Excalibur_Ca-bd_domain"/>
</dbReference>
<feature type="compositionally biased region" description="Low complexity" evidence="1">
    <location>
        <begin position="251"/>
        <end position="271"/>
    </location>
</feature>
<gene>
    <name evidence="3" type="ORF">G1H19_13905</name>
</gene>
<sequence>MAVVLLLAGCSLPTDPPVDAASSSPGPAAPAGSAAVPVVSADDALALLATVPVKGRAPRTGYERETVFGPAWADVDGNGCDTRNDVLARDLTQVVLDDDGCTVLTGRLADPYTGAEIAFSRGVSTSSQVQVDHVVPLSDAWQKGAQQLSQAEREALANDPLNLMAVDGRTNESKGDGDAATWLPPRRAGWCTYVTRQVQVKAGYRLWTTAAEHDRIAAVLTDCAGAPPATPTPPAGTPEPPTDGTVYPDCAAARAAGAAPLRAGQPGYDPGMDGDGDGVACE</sequence>
<dbReference type="Pfam" id="PF05901">
    <property type="entry name" value="Excalibur"/>
    <property type="match status" value="1"/>
</dbReference>
<dbReference type="EMBL" id="JAAGWK010000020">
    <property type="protein sequence ID" value="NEL55089.1"/>
    <property type="molecule type" value="Genomic_DNA"/>
</dbReference>
<proteinExistence type="predicted"/>
<dbReference type="SMART" id="SM00894">
    <property type="entry name" value="Excalibur"/>
    <property type="match status" value="1"/>
</dbReference>
<feature type="domain" description="Excalibur calcium-binding" evidence="2">
    <location>
        <begin position="246"/>
        <end position="282"/>
    </location>
</feature>
<keyword evidence="3" id="KW-0540">Nuclease</keyword>
<dbReference type="PANTHER" id="PTHR24094">
    <property type="entry name" value="SECRETED PROTEIN"/>
    <property type="match status" value="1"/>
</dbReference>
<evidence type="ECO:0000256" key="1">
    <source>
        <dbReference type="SAM" id="MobiDB-lite"/>
    </source>
</evidence>
<dbReference type="Pfam" id="PF07510">
    <property type="entry name" value="GmrSD_C"/>
    <property type="match status" value="1"/>
</dbReference>
<comment type="caution">
    <text evidence="3">The sequence shown here is derived from an EMBL/GenBank/DDBJ whole genome shotgun (WGS) entry which is preliminary data.</text>
</comment>
<keyword evidence="3" id="KW-0378">Hydrolase</keyword>
<accession>A0A7K3WGS4</accession>
<evidence type="ECO:0000313" key="3">
    <source>
        <dbReference type="EMBL" id="NEL55089.1"/>
    </source>
</evidence>
<name>A0A7K3WGS4_9ACTN</name>
<dbReference type="Proteomes" id="UP000470470">
    <property type="component" value="Unassembled WGS sequence"/>
</dbReference>
<dbReference type="AlphaFoldDB" id="A0A7K3WGS4"/>
<dbReference type="InterPro" id="IPR011089">
    <property type="entry name" value="GmrSD_C"/>
</dbReference>
<protein>
    <submittedName>
        <fullName evidence="3">HNH endonuclease</fullName>
    </submittedName>
</protein>
<dbReference type="PANTHER" id="PTHR24094:SF15">
    <property type="entry name" value="AMP-DEPENDENT SYNTHETASE_LIGASE DOMAIN-CONTAINING PROTEIN-RELATED"/>
    <property type="match status" value="1"/>
</dbReference>
<evidence type="ECO:0000259" key="2">
    <source>
        <dbReference type="SMART" id="SM00894"/>
    </source>
</evidence>
<keyword evidence="3" id="KW-0255">Endonuclease</keyword>